<comment type="caution">
    <text evidence="7">The sequence shown here is derived from an EMBL/GenBank/DDBJ whole genome shotgun (WGS) entry which is preliminary data.</text>
</comment>
<accession>A0AAW1DMK9</accession>
<keyword evidence="2 6" id="KW-1003">Cell membrane</keyword>
<evidence type="ECO:0000256" key="3">
    <source>
        <dbReference type="ARBA" id="ARBA00022692"/>
    </source>
</evidence>
<keyword evidence="5 6" id="KW-0472">Membrane</keyword>
<comment type="similarity">
    <text evidence="6">Belongs to the insect chemoreceptor superfamily. Gustatory receptor (GR) family.</text>
</comment>
<evidence type="ECO:0000313" key="8">
    <source>
        <dbReference type="Proteomes" id="UP001461498"/>
    </source>
</evidence>
<keyword evidence="8" id="KW-1185">Reference proteome</keyword>
<dbReference type="Proteomes" id="UP001461498">
    <property type="component" value="Unassembled WGS sequence"/>
</dbReference>
<evidence type="ECO:0000313" key="7">
    <source>
        <dbReference type="EMBL" id="KAK9510162.1"/>
    </source>
</evidence>
<evidence type="ECO:0000256" key="5">
    <source>
        <dbReference type="ARBA" id="ARBA00023136"/>
    </source>
</evidence>
<keyword evidence="3 6" id="KW-0812">Transmembrane</keyword>
<comment type="caution">
    <text evidence="6">Lacks conserved residue(s) required for the propagation of feature annotation.</text>
</comment>
<evidence type="ECO:0000256" key="1">
    <source>
        <dbReference type="ARBA" id="ARBA00004651"/>
    </source>
</evidence>
<dbReference type="EMBL" id="JAPXFL010000002">
    <property type="protein sequence ID" value="KAK9510162.1"/>
    <property type="molecule type" value="Genomic_DNA"/>
</dbReference>
<feature type="transmembrane region" description="Helical" evidence="6">
    <location>
        <begin position="26"/>
        <end position="48"/>
    </location>
</feature>
<keyword evidence="6" id="KW-0675">Receptor</keyword>
<dbReference type="InterPro" id="IPR013604">
    <property type="entry name" value="7TM_chemorcpt"/>
</dbReference>
<evidence type="ECO:0000256" key="2">
    <source>
        <dbReference type="ARBA" id="ARBA00022475"/>
    </source>
</evidence>
<sequence>MRPIFLISKCFGTYNYSHSIIYKNLLILYTILIILLVTWSSVYSFIFIDVADAEWYSNLVFFYIEKSHIFFLYISFITTICFHLFKQKNLSKELIFIDNIDKYLKERNFHFIYYILNHVWVGFFLILSIFVLLIIDYLYYTNTHTYYATLQLFSTYVPFLVLNSSIAQWYSIIKLIGDHFIFITRSALSTTDHRRLSELIRVHARLCTITRRINNLFGPNLFVIITYFYIMITEYIFLTMKTLIVFGKHRNNYNYSVVLAIFVIGSFLTLYAIVNSCNRTSSEVSLNYNL</sequence>
<dbReference type="GO" id="GO:0050909">
    <property type="term" value="P:sensory perception of taste"/>
    <property type="evidence" value="ECO:0007669"/>
    <property type="project" value="InterPro"/>
</dbReference>
<feature type="transmembrane region" description="Helical" evidence="6">
    <location>
        <begin position="111"/>
        <end position="140"/>
    </location>
</feature>
<keyword evidence="4 6" id="KW-1133">Transmembrane helix</keyword>
<evidence type="ECO:0000256" key="6">
    <source>
        <dbReference type="RuleBase" id="RU363108"/>
    </source>
</evidence>
<comment type="subcellular location">
    <subcellularLocation>
        <location evidence="1 6">Cell membrane</location>
        <topology evidence="1 6">Multi-pass membrane protein</topology>
    </subcellularLocation>
</comment>
<feature type="transmembrane region" description="Helical" evidence="6">
    <location>
        <begin position="221"/>
        <end position="247"/>
    </location>
</feature>
<feature type="transmembrane region" description="Helical" evidence="6">
    <location>
        <begin position="68"/>
        <end position="85"/>
    </location>
</feature>
<dbReference type="Pfam" id="PF08395">
    <property type="entry name" value="7tm_7"/>
    <property type="match status" value="1"/>
</dbReference>
<dbReference type="AlphaFoldDB" id="A0AAW1DMK9"/>
<comment type="function">
    <text evidence="6">Gustatory receptor which mediates acceptance or avoidance behavior, depending on its substrates.</text>
</comment>
<organism evidence="7 8">
    <name type="scientific">Rhynocoris fuscipes</name>
    <dbReference type="NCBI Taxonomy" id="488301"/>
    <lineage>
        <taxon>Eukaryota</taxon>
        <taxon>Metazoa</taxon>
        <taxon>Ecdysozoa</taxon>
        <taxon>Arthropoda</taxon>
        <taxon>Hexapoda</taxon>
        <taxon>Insecta</taxon>
        <taxon>Pterygota</taxon>
        <taxon>Neoptera</taxon>
        <taxon>Paraneoptera</taxon>
        <taxon>Hemiptera</taxon>
        <taxon>Heteroptera</taxon>
        <taxon>Panheteroptera</taxon>
        <taxon>Cimicomorpha</taxon>
        <taxon>Reduviidae</taxon>
        <taxon>Harpactorinae</taxon>
        <taxon>Harpactorini</taxon>
        <taxon>Rhynocoris</taxon>
    </lineage>
</organism>
<feature type="transmembrane region" description="Helical" evidence="6">
    <location>
        <begin position="146"/>
        <end position="166"/>
    </location>
</feature>
<gene>
    <name evidence="7" type="ORF">O3M35_005004</name>
</gene>
<protein>
    <recommendedName>
        <fullName evidence="6">Gustatory receptor</fullName>
    </recommendedName>
</protein>
<dbReference type="GO" id="GO:0005886">
    <property type="term" value="C:plasma membrane"/>
    <property type="evidence" value="ECO:0007669"/>
    <property type="project" value="UniProtKB-SubCell"/>
</dbReference>
<evidence type="ECO:0000256" key="4">
    <source>
        <dbReference type="ARBA" id="ARBA00022989"/>
    </source>
</evidence>
<keyword evidence="6" id="KW-0807">Transducer</keyword>
<dbReference type="GO" id="GO:0007165">
    <property type="term" value="P:signal transduction"/>
    <property type="evidence" value="ECO:0007669"/>
    <property type="project" value="UniProtKB-KW"/>
</dbReference>
<reference evidence="7 8" key="1">
    <citation type="submission" date="2022-12" db="EMBL/GenBank/DDBJ databases">
        <title>Chromosome-level genome assembly of true bugs.</title>
        <authorList>
            <person name="Ma L."/>
            <person name="Li H."/>
        </authorList>
    </citation>
    <scope>NUCLEOTIDE SEQUENCE [LARGE SCALE GENOMIC DNA]</scope>
    <source>
        <strain evidence="7">Lab_2022b</strain>
    </source>
</reference>
<name>A0AAW1DMK9_9HEMI</name>
<feature type="transmembrane region" description="Helical" evidence="6">
    <location>
        <begin position="253"/>
        <end position="274"/>
    </location>
</feature>
<proteinExistence type="inferred from homology"/>